<reference evidence="2 3" key="2">
    <citation type="journal article" date="2016" name="Genome Announc.">
        <title>Draft Genome Sequence of a Versatile Hydrocarbon-Degrading Bacterium, Rhodococcus pyridinivorans Strain KG-16, Collected from Oil Fields in India.</title>
        <authorList>
            <person name="Aggarwal R.K."/>
            <person name="Dawar C."/>
            <person name="Phanindranath R."/>
            <person name="Mutnuri L."/>
            <person name="Dayal A.M."/>
        </authorList>
    </citation>
    <scope>NUCLEOTIDE SEQUENCE [LARGE SCALE GENOMIC DNA]</scope>
    <source>
        <strain evidence="2 3">KG-16</strain>
    </source>
</reference>
<dbReference type="SUPFAM" id="SSF109854">
    <property type="entry name" value="DinB/YfiT-like putative metalloenzymes"/>
    <property type="match status" value="1"/>
</dbReference>
<dbReference type="InterPro" id="IPR017517">
    <property type="entry name" value="Maleyloyr_isom"/>
</dbReference>
<dbReference type="Proteomes" id="UP000053060">
    <property type="component" value="Unassembled WGS sequence"/>
</dbReference>
<dbReference type="AlphaFoldDB" id="A0A0V9UFE8"/>
<comment type="caution">
    <text evidence="2">The sequence shown here is derived from an EMBL/GenBank/DDBJ whole genome shotgun (WGS) entry which is preliminary data.</text>
</comment>
<dbReference type="EMBL" id="AZXY01000013">
    <property type="protein sequence ID" value="KSZ56741.1"/>
    <property type="molecule type" value="Genomic_DNA"/>
</dbReference>
<sequence length="208" mass="22876">MTRSVLAMAHDERADLADLLETLSPEQWEHPSLCEGWTVRDVVAHMISYEEHGPRDLVRRLAATRFRPWRLNEAALADYADLGPDELVRFLRNHLDPQGSTAALGGRVGLVDALIHHQDIRRPLGLARTVPAERLRVALPFAVTALPLRGFWKARGVRLVTTDLGWSYGRGPEAAGPGEAVLMTMAGRRGIARELSGPGATILTDRLG</sequence>
<dbReference type="InterPro" id="IPR034660">
    <property type="entry name" value="DinB/YfiT-like"/>
</dbReference>
<feature type="domain" description="Mycothiol-dependent maleylpyruvate isomerase metal-binding" evidence="1">
    <location>
        <begin position="10"/>
        <end position="93"/>
    </location>
</feature>
<evidence type="ECO:0000313" key="3">
    <source>
        <dbReference type="Proteomes" id="UP000053060"/>
    </source>
</evidence>
<evidence type="ECO:0000259" key="1">
    <source>
        <dbReference type="Pfam" id="PF11716"/>
    </source>
</evidence>
<dbReference type="GO" id="GO:0046872">
    <property type="term" value="F:metal ion binding"/>
    <property type="evidence" value="ECO:0007669"/>
    <property type="project" value="InterPro"/>
</dbReference>
<dbReference type="NCBIfam" id="TIGR03083">
    <property type="entry name" value="maleylpyruvate isomerase family mycothiol-dependent enzyme"/>
    <property type="match status" value="1"/>
</dbReference>
<organism evidence="2 3">
    <name type="scientific">Rhodococcus pyridinivorans KG-16</name>
    <dbReference type="NCBI Taxonomy" id="1441730"/>
    <lineage>
        <taxon>Bacteria</taxon>
        <taxon>Bacillati</taxon>
        <taxon>Actinomycetota</taxon>
        <taxon>Actinomycetes</taxon>
        <taxon>Mycobacteriales</taxon>
        <taxon>Nocardiaceae</taxon>
        <taxon>Rhodococcus</taxon>
    </lineage>
</organism>
<dbReference type="RefSeq" id="WP_060654023.1">
    <property type="nucleotide sequence ID" value="NZ_AZXY01000013.1"/>
</dbReference>
<proteinExistence type="predicted"/>
<dbReference type="PATRIC" id="fig|1441730.3.peg.4623"/>
<name>A0A0V9UFE8_9NOCA</name>
<accession>A0A0V9UFE8</accession>
<evidence type="ECO:0000313" key="2">
    <source>
        <dbReference type="EMBL" id="KSZ56741.1"/>
    </source>
</evidence>
<dbReference type="InterPro" id="IPR024344">
    <property type="entry name" value="MDMPI_metal-binding"/>
</dbReference>
<protein>
    <submittedName>
        <fullName evidence="2">DinB family protein</fullName>
    </submittedName>
</protein>
<gene>
    <name evidence="2" type="ORF">Z045_22090</name>
</gene>
<reference evidence="3" key="1">
    <citation type="submission" date="2015-01" db="EMBL/GenBank/DDBJ databases">
        <title>Draft genome sequence of Rhodococcus pyridinivorans strain KG-16, a hydrocarbon-degrading bacterium.</title>
        <authorList>
            <person name="Aggarwal R.K."/>
            <person name="Dawar C."/>
        </authorList>
    </citation>
    <scope>NUCLEOTIDE SEQUENCE [LARGE SCALE GENOMIC DNA]</scope>
    <source>
        <strain evidence="3">KG-16</strain>
    </source>
</reference>
<dbReference type="Pfam" id="PF11716">
    <property type="entry name" value="MDMPI_N"/>
    <property type="match status" value="1"/>
</dbReference>
<dbReference type="Gene3D" id="1.20.120.450">
    <property type="entry name" value="dinb family like domain"/>
    <property type="match status" value="1"/>
</dbReference>